<feature type="transmembrane region" description="Helical" evidence="9">
    <location>
        <begin position="77"/>
        <end position="99"/>
    </location>
</feature>
<evidence type="ECO:0000256" key="9">
    <source>
        <dbReference type="SAM" id="Phobius"/>
    </source>
</evidence>
<name>A0A7W7PBS8_9MICC</name>
<gene>
    <name evidence="10" type="ORF">BJ976_001689</name>
</gene>
<feature type="transmembrane region" description="Helical" evidence="9">
    <location>
        <begin position="21"/>
        <end position="42"/>
    </location>
</feature>
<dbReference type="GO" id="GO:0005886">
    <property type="term" value="C:plasma membrane"/>
    <property type="evidence" value="ECO:0007669"/>
    <property type="project" value="UniProtKB-SubCell"/>
</dbReference>
<sequence length="419" mass="43801">MSATLAAQTKINKDVPYGLTVAAAWSWRIVAIVIGLGVVWYLSGFVSLVIIPVIVAALLAVLLAPVYRLLLRAKVPAVLAAILCILLLVSVVVGLFWMAGQQIVQGFTELGDQVVTGLQELVNALSGWLAAQGYQLQLDASSLDSMWNTLQQNSSTIMDGVVSFGSTAANVVTGTFIALFTLIFFLYDGDRVWRFLLAFVPRTSRGRVDVAGRSGWEALGSYVRVQIFVAAVDALGIGLGAWLLGVPLAFPIAVLVFLASFIPMVGAVLTGAIAVLIALVTNGPVTALLMLGVVLLVQQIESNILQPLVMGKAVSLHPLAVFLAVATGSVVLGIVGAVFAVPLLAFVNAFIRALRTKDPDEEVVAGEHVYIPSEKALAGARESAKLDPERDPSDIPGEEPGGGGTGGEHTGSTAAGVQP</sequence>
<evidence type="ECO:0000256" key="5">
    <source>
        <dbReference type="ARBA" id="ARBA00022692"/>
    </source>
</evidence>
<keyword evidence="5 9" id="KW-0812">Transmembrane</keyword>
<evidence type="ECO:0000256" key="8">
    <source>
        <dbReference type="SAM" id="MobiDB-lite"/>
    </source>
</evidence>
<feature type="region of interest" description="Disordered" evidence="8">
    <location>
        <begin position="376"/>
        <end position="419"/>
    </location>
</feature>
<comment type="subcellular location">
    <subcellularLocation>
        <location evidence="1">Cell membrane</location>
        <topology evidence="1">Multi-pass membrane protein</topology>
    </subcellularLocation>
</comment>
<dbReference type="Pfam" id="PF01594">
    <property type="entry name" value="AI-2E_transport"/>
    <property type="match status" value="1"/>
</dbReference>
<feature type="transmembrane region" description="Helical" evidence="9">
    <location>
        <begin position="320"/>
        <end position="347"/>
    </location>
</feature>
<evidence type="ECO:0000313" key="10">
    <source>
        <dbReference type="EMBL" id="MBB4883338.1"/>
    </source>
</evidence>
<comment type="caution">
    <text evidence="10">The sequence shown here is derived from an EMBL/GenBank/DDBJ whole genome shotgun (WGS) entry which is preliminary data.</text>
</comment>
<dbReference type="AlphaFoldDB" id="A0A7W7PBS8"/>
<protein>
    <submittedName>
        <fullName evidence="10">Putative PurR-regulated permease PerM</fullName>
    </submittedName>
</protein>
<keyword evidence="7 9" id="KW-0472">Membrane</keyword>
<feature type="transmembrane region" description="Helical" evidence="9">
    <location>
        <begin position="168"/>
        <end position="187"/>
    </location>
</feature>
<evidence type="ECO:0000256" key="4">
    <source>
        <dbReference type="ARBA" id="ARBA00022475"/>
    </source>
</evidence>
<keyword evidence="3" id="KW-0813">Transport</keyword>
<organism evidence="10 11">
    <name type="scientific">Micrococcus flavus</name>
    <dbReference type="NCBI Taxonomy" id="384602"/>
    <lineage>
        <taxon>Bacteria</taxon>
        <taxon>Bacillati</taxon>
        <taxon>Actinomycetota</taxon>
        <taxon>Actinomycetes</taxon>
        <taxon>Micrococcales</taxon>
        <taxon>Micrococcaceae</taxon>
        <taxon>Micrococcus</taxon>
    </lineage>
</organism>
<feature type="transmembrane region" description="Helical" evidence="9">
    <location>
        <begin position="48"/>
        <end position="70"/>
    </location>
</feature>
<evidence type="ECO:0000256" key="1">
    <source>
        <dbReference type="ARBA" id="ARBA00004651"/>
    </source>
</evidence>
<dbReference type="InterPro" id="IPR002549">
    <property type="entry name" value="AI-2E-like"/>
</dbReference>
<keyword evidence="6 9" id="KW-1133">Transmembrane helix</keyword>
<evidence type="ECO:0000256" key="3">
    <source>
        <dbReference type="ARBA" id="ARBA00022448"/>
    </source>
</evidence>
<feature type="transmembrane region" description="Helical" evidence="9">
    <location>
        <begin position="276"/>
        <end position="300"/>
    </location>
</feature>
<dbReference type="Proteomes" id="UP000560081">
    <property type="component" value="Unassembled WGS sequence"/>
</dbReference>
<keyword evidence="4" id="KW-1003">Cell membrane</keyword>
<evidence type="ECO:0000313" key="11">
    <source>
        <dbReference type="Proteomes" id="UP000560081"/>
    </source>
</evidence>
<evidence type="ECO:0000256" key="2">
    <source>
        <dbReference type="ARBA" id="ARBA00009773"/>
    </source>
</evidence>
<evidence type="ECO:0000256" key="6">
    <source>
        <dbReference type="ARBA" id="ARBA00022989"/>
    </source>
</evidence>
<dbReference type="PANTHER" id="PTHR21716">
    <property type="entry name" value="TRANSMEMBRANE PROTEIN"/>
    <property type="match status" value="1"/>
</dbReference>
<reference evidence="10 11" key="1">
    <citation type="submission" date="2020-08" db="EMBL/GenBank/DDBJ databases">
        <title>Sequencing the genomes of 1000 actinobacteria strains.</title>
        <authorList>
            <person name="Klenk H.-P."/>
        </authorList>
    </citation>
    <scope>NUCLEOTIDE SEQUENCE [LARGE SCALE GENOMIC DNA]</scope>
    <source>
        <strain evidence="10 11">DSM 19079</strain>
    </source>
</reference>
<comment type="similarity">
    <text evidence="2">Belongs to the autoinducer-2 exporter (AI-2E) (TC 2.A.86) family.</text>
</comment>
<keyword evidence="11" id="KW-1185">Reference proteome</keyword>
<dbReference type="RefSeq" id="WP_184231841.1">
    <property type="nucleotide sequence ID" value="NZ_BMLA01000002.1"/>
</dbReference>
<dbReference type="EMBL" id="JACHMC010000001">
    <property type="protein sequence ID" value="MBB4883338.1"/>
    <property type="molecule type" value="Genomic_DNA"/>
</dbReference>
<evidence type="ECO:0000256" key="7">
    <source>
        <dbReference type="ARBA" id="ARBA00023136"/>
    </source>
</evidence>
<feature type="compositionally biased region" description="Low complexity" evidence="8">
    <location>
        <begin position="410"/>
        <end position="419"/>
    </location>
</feature>
<dbReference type="GO" id="GO:0055085">
    <property type="term" value="P:transmembrane transport"/>
    <property type="evidence" value="ECO:0007669"/>
    <property type="project" value="TreeGrafter"/>
</dbReference>
<feature type="transmembrane region" description="Helical" evidence="9">
    <location>
        <begin position="248"/>
        <end position="269"/>
    </location>
</feature>
<proteinExistence type="inferred from homology"/>
<dbReference type="PANTHER" id="PTHR21716:SF53">
    <property type="entry name" value="PERMEASE PERM-RELATED"/>
    <property type="match status" value="1"/>
</dbReference>
<feature type="compositionally biased region" description="Basic and acidic residues" evidence="8">
    <location>
        <begin position="382"/>
        <end position="393"/>
    </location>
</feature>
<accession>A0A7W7PBS8</accession>
<feature type="compositionally biased region" description="Gly residues" evidence="8">
    <location>
        <begin position="399"/>
        <end position="409"/>
    </location>
</feature>
<feature type="transmembrane region" description="Helical" evidence="9">
    <location>
        <begin position="222"/>
        <end position="242"/>
    </location>
</feature>